<protein>
    <submittedName>
        <fullName evidence="1">CehA/McbA family metallohydrolase</fullName>
    </submittedName>
</protein>
<sequence length="673" mass="72971">MCDDPMLPPTVRRALEEYRALLTEHGPGWGEDPIMYVKEMGINAFVPDTTLFYLNLIAQAAARYPGAGDEELAARMVEQDFVRLARDTLGGKVSDNLAALRLTPGGASVEANPQAVLDGVPLRTHLLVDSTLDRPAVVQAAGTAHEIEPGGAHLIPIASTDEVSVDGEPVSLAPLTRSAAPAVLRLRAGLPCRWTVVGENEQGWYPEGASLNRDADHMPYFHGDDLTLDVPAEPLTIRVTRGMEYETLERVVTPEPGAETLVELTPTRIYDAAARGWYGGDMHVHMNWAGDTVGTPAQAAALQHGEDLHVLNLVAGNVASARVYDREALEHWAGQDLPWSDATHIARLGVEYRNDLLGHFYAFGLDDPPDRYHTGFEGTVDWPPNSAACVELRGLGAVMGYSHPFHFPIEEDDPPVKALSAGRNCSARELVADAALGLIDSLDVLSHSSIQTTAIMYHRLLGAGNRLAVTAGTDTMFSFNRRSTQSSPPGWERVYARVEGPLTAGSFAEAIRRGRTFGTTGPWLELEVGDRGPGDTLDLAPGDRVTVTARSIGPEVVTLQLRTADGVIAEGPPPELTTELTVTDATYVLAIARGPRNPRSYHYFGSYAHTSPVYLNLGGRPVARDQDLRWCLDYLDGLESKIRTHGRLAGADQLADHLALLDQARAVYHSRRK</sequence>
<dbReference type="EMBL" id="JAGEOJ010000012">
    <property type="protein sequence ID" value="MBO2451028.1"/>
    <property type="molecule type" value="Genomic_DNA"/>
</dbReference>
<comment type="caution">
    <text evidence="1">The sequence shown here is derived from an EMBL/GenBank/DDBJ whole genome shotgun (WGS) entry which is preliminary data.</text>
</comment>
<dbReference type="AlphaFoldDB" id="A0A939T5U1"/>
<proteinExistence type="predicted"/>
<organism evidence="1 2">
    <name type="scientific">Actinomadura barringtoniae</name>
    <dbReference type="NCBI Taxonomy" id="1427535"/>
    <lineage>
        <taxon>Bacteria</taxon>
        <taxon>Bacillati</taxon>
        <taxon>Actinomycetota</taxon>
        <taxon>Actinomycetes</taxon>
        <taxon>Streptosporangiales</taxon>
        <taxon>Thermomonosporaceae</taxon>
        <taxon>Actinomadura</taxon>
    </lineage>
</organism>
<dbReference type="Proteomes" id="UP000669179">
    <property type="component" value="Unassembled WGS sequence"/>
</dbReference>
<evidence type="ECO:0000313" key="2">
    <source>
        <dbReference type="Proteomes" id="UP000669179"/>
    </source>
</evidence>
<accession>A0A939T5U1</accession>
<dbReference type="NCBIfam" id="NF038032">
    <property type="entry name" value="CehA_McbA_metalo"/>
    <property type="match status" value="1"/>
</dbReference>
<dbReference type="Gene3D" id="3.20.20.140">
    <property type="entry name" value="Metal-dependent hydrolases"/>
    <property type="match status" value="1"/>
</dbReference>
<name>A0A939T5U1_9ACTN</name>
<keyword evidence="2" id="KW-1185">Reference proteome</keyword>
<dbReference type="SUPFAM" id="SSF89550">
    <property type="entry name" value="PHP domain-like"/>
    <property type="match status" value="1"/>
</dbReference>
<dbReference type="InterPro" id="IPR016195">
    <property type="entry name" value="Pol/histidinol_Pase-like"/>
</dbReference>
<gene>
    <name evidence="1" type="ORF">J4573_28290</name>
</gene>
<evidence type="ECO:0000313" key="1">
    <source>
        <dbReference type="EMBL" id="MBO2451028.1"/>
    </source>
</evidence>
<reference evidence="1" key="1">
    <citation type="submission" date="2021-03" db="EMBL/GenBank/DDBJ databases">
        <authorList>
            <person name="Kanchanasin P."/>
            <person name="Saeng-In P."/>
            <person name="Phongsopitanun W."/>
            <person name="Yuki M."/>
            <person name="Kudo T."/>
            <person name="Ohkuma M."/>
            <person name="Tanasupawat S."/>
        </authorList>
    </citation>
    <scope>NUCLEOTIDE SEQUENCE</scope>
    <source>
        <strain evidence="1">GKU 128</strain>
    </source>
</reference>
<dbReference type="RefSeq" id="WP_208258939.1">
    <property type="nucleotide sequence ID" value="NZ_JAGEOJ010000012.1"/>
</dbReference>